<reference evidence="3" key="1">
    <citation type="submission" date="2011-09" db="EMBL/GenBank/DDBJ databases">
        <title>The permanent draft genome of Mucilaginibacter paludis DSM 18603.</title>
        <authorList>
            <consortium name="US DOE Joint Genome Institute (JGI-PGF)"/>
            <person name="Lucas S."/>
            <person name="Han J."/>
            <person name="Lapidus A."/>
            <person name="Bruce D."/>
            <person name="Goodwin L."/>
            <person name="Pitluck S."/>
            <person name="Peters L."/>
            <person name="Kyrpides N."/>
            <person name="Mavromatis K."/>
            <person name="Ivanova N."/>
            <person name="Mikhailova N."/>
            <person name="Held B."/>
            <person name="Detter J.C."/>
            <person name="Tapia R."/>
            <person name="Han C."/>
            <person name="Land M."/>
            <person name="Hauser L."/>
            <person name="Markowitz V."/>
            <person name="Cheng J.-F."/>
            <person name="Hugenholtz P."/>
            <person name="Woyke T."/>
            <person name="Wu D."/>
            <person name="Tindall B."/>
            <person name="Brambilla E."/>
            <person name="Klenk H.-P."/>
            <person name="Eisen J.A."/>
        </authorList>
    </citation>
    <scope>NUCLEOTIDE SEQUENCE [LARGE SCALE GENOMIC DNA]</scope>
    <source>
        <strain evidence="3">DSM 18603</strain>
    </source>
</reference>
<protein>
    <submittedName>
        <fullName evidence="3">Activator of Hsp90 ATPase 1 family protein</fullName>
    </submittedName>
</protein>
<dbReference type="STRING" id="714943.Mucpa_4787"/>
<name>H1Y354_9SPHI</name>
<dbReference type="RefSeq" id="WP_008509818.1">
    <property type="nucleotide sequence ID" value="NZ_CM001403.1"/>
</dbReference>
<sequence length="150" mass="17300">MAAKIKHQLFFPHQPKAVWEYLTSSELLELWLMKNDFKPELGHEFTFKAGPAPNFEFDGIIYCKVLEIVPYQKLSYSWKLGPGDGTFNVDSVVFWELRPRDNGTELLLEHSDFTVMKHIGIFDAMNTGWLRNIQKILEHLNTIDNGSANA</sequence>
<dbReference type="Pfam" id="PF08327">
    <property type="entry name" value="AHSA1"/>
    <property type="match status" value="1"/>
</dbReference>
<dbReference type="InterPro" id="IPR013538">
    <property type="entry name" value="ASHA1/2-like_C"/>
</dbReference>
<dbReference type="Gene3D" id="3.30.530.20">
    <property type="match status" value="1"/>
</dbReference>
<accession>H1Y354</accession>
<feature type="domain" description="Activator of Hsp90 ATPase homologue 1/2-like C-terminal" evidence="2">
    <location>
        <begin position="14"/>
        <end position="138"/>
    </location>
</feature>
<dbReference type="SUPFAM" id="SSF55961">
    <property type="entry name" value="Bet v1-like"/>
    <property type="match status" value="1"/>
</dbReference>
<dbReference type="EMBL" id="CM001403">
    <property type="protein sequence ID" value="EHQ28872.1"/>
    <property type="molecule type" value="Genomic_DNA"/>
</dbReference>
<evidence type="ECO:0000313" key="4">
    <source>
        <dbReference type="Proteomes" id="UP000002774"/>
    </source>
</evidence>
<dbReference type="AlphaFoldDB" id="H1Y354"/>
<dbReference type="InterPro" id="IPR023393">
    <property type="entry name" value="START-like_dom_sf"/>
</dbReference>
<gene>
    <name evidence="3" type="ORF">Mucpa_4787</name>
</gene>
<evidence type="ECO:0000259" key="2">
    <source>
        <dbReference type="Pfam" id="PF08327"/>
    </source>
</evidence>
<keyword evidence="4" id="KW-1185">Reference proteome</keyword>
<dbReference type="Proteomes" id="UP000002774">
    <property type="component" value="Chromosome"/>
</dbReference>
<proteinExistence type="inferred from homology"/>
<organism evidence="3 4">
    <name type="scientific">Mucilaginibacter paludis DSM 18603</name>
    <dbReference type="NCBI Taxonomy" id="714943"/>
    <lineage>
        <taxon>Bacteria</taxon>
        <taxon>Pseudomonadati</taxon>
        <taxon>Bacteroidota</taxon>
        <taxon>Sphingobacteriia</taxon>
        <taxon>Sphingobacteriales</taxon>
        <taxon>Sphingobacteriaceae</taxon>
        <taxon>Mucilaginibacter</taxon>
    </lineage>
</organism>
<dbReference type="HOGENOM" id="CLU_108923_9_1_10"/>
<dbReference type="OrthoDB" id="2355173at2"/>
<comment type="similarity">
    <text evidence="1">Belongs to the AHA1 family.</text>
</comment>
<evidence type="ECO:0000256" key="1">
    <source>
        <dbReference type="ARBA" id="ARBA00006817"/>
    </source>
</evidence>
<dbReference type="CDD" id="cd07814">
    <property type="entry name" value="SRPBCC_CalC_Aha1-like"/>
    <property type="match status" value="1"/>
</dbReference>
<evidence type="ECO:0000313" key="3">
    <source>
        <dbReference type="EMBL" id="EHQ28872.1"/>
    </source>
</evidence>
<dbReference type="eggNOG" id="COG3832">
    <property type="taxonomic scope" value="Bacteria"/>
</dbReference>